<reference evidence="6" key="1">
    <citation type="submission" date="2021-04" db="EMBL/GenBank/DDBJ databases">
        <authorList>
            <person name="Tunstrom K."/>
        </authorList>
    </citation>
    <scope>NUCLEOTIDE SEQUENCE</scope>
</reference>
<evidence type="ECO:0000256" key="4">
    <source>
        <dbReference type="ARBA" id="ARBA00022833"/>
    </source>
</evidence>
<accession>A0A8S3WG72</accession>
<protein>
    <submittedName>
        <fullName evidence="6">(apollo) hypothetical protein</fullName>
    </submittedName>
</protein>
<dbReference type="InterPro" id="IPR052035">
    <property type="entry name" value="ZnF_BED_domain_contain"/>
</dbReference>
<dbReference type="OrthoDB" id="1607513at2759"/>
<dbReference type="EMBL" id="CAJQZP010000393">
    <property type="protein sequence ID" value="CAG4959145.1"/>
    <property type="molecule type" value="Genomic_DNA"/>
</dbReference>
<organism evidence="6 7">
    <name type="scientific">Parnassius apollo</name>
    <name type="common">Apollo butterfly</name>
    <name type="synonym">Papilio apollo</name>
    <dbReference type="NCBI Taxonomy" id="110799"/>
    <lineage>
        <taxon>Eukaryota</taxon>
        <taxon>Metazoa</taxon>
        <taxon>Ecdysozoa</taxon>
        <taxon>Arthropoda</taxon>
        <taxon>Hexapoda</taxon>
        <taxon>Insecta</taxon>
        <taxon>Pterygota</taxon>
        <taxon>Neoptera</taxon>
        <taxon>Endopterygota</taxon>
        <taxon>Lepidoptera</taxon>
        <taxon>Glossata</taxon>
        <taxon>Ditrysia</taxon>
        <taxon>Papilionoidea</taxon>
        <taxon>Papilionidae</taxon>
        <taxon>Parnassiinae</taxon>
        <taxon>Parnassini</taxon>
        <taxon>Parnassius</taxon>
        <taxon>Parnassius</taxon>
    </lineage>
</organism>
<evidence type="ECO:0000256" key="3">
    <source>
        <dbReference type="ARBA" id="ARBA00022771"/>
    </source>
</evidence>
<keyword evidence="3" id="KW-0863">Zinc-finger</keyword>
<keyword evidence="4" id="KW-0862">Zinc</keyword>
<evidence type="ECO:0000313" key="7">
    <source>
        <dbReference type="Proteomes" id="UP000691718"/>
    </source>
</evidence>
<sequence length="150" mass="17037">MSIEPVPSCSDLAQVQTNINEQLRVPNRQIHQTGPSMTDYVVRKKPLPINRMQQLDEQLVRMIAKGYHTLRLVEEVEFRKFIEMLNHGYTLPTRKTLSESLLPKVYNKVMEAVKMKIAKAVAICITTDAWTSIVNGTGTLLSPRISSTQK</sequence>
<dbReference type="AlphaFoldDB" id="A0A8S3WG72"/>
<evidence type="ECO:0000256" key="1">
    <source>
        <dbReference type="ARBA" id="ARBA00004123"/>
    </source>
</evidence>
<comment type="subcellular location">
    <subcellularLocation>
        <location evidence="1">Nucleus</location>
    </subcellularLocation>
</comment>
<name>A0A8S3WG72_PARAO</name>
<comment type="caution">
    <text evidence="6">The sequence shown here is derived from an EMBL/GenBank/DDBJ whole genome shotgun (WGS) entry which is preliminary data.</text>
</comment>
<dbReference type="Proteomes" id="UP000691718">
    <property type="component" value="Unassembled WGS sequence"/>
</dbReference>
<gene>
    <name evidence="6" type="ORF">PAPOLLO_LOCUS6089</name>
</gene>
<keyword evidence="2" id="KW-0479">Metal-binding</keyword>
<keyword evidence="5" id="KW-0539">Nucleus</keyword>
<evidence type="ECO:0000256" key="2">
    <source>
        <dbReference type="ARBA" id="ARBA00022723"/>
    </source>
</evidence>
<dbReference type="GO" id="GO:0008270">
    <property type="term" value="F:zinc ion binding"/>
    <property type="evidence" value="ECO:0007669"/>
    <property type="project" value="UniProtKB-KW"/>
</dbReference>
<keyword evidence="7" id="KW-1185">Reference proteome</keyword>
<dbReference type="PANTHER" id="PTHR46481:SF10">
    <property type="entry name" value="ZINC FINGER BED DOMAIN-CONTAINING PROTEIN 39"/>
    <property type="match status" value="1"/>
</dbReference>
<evidence type="ECO:0000256" key="5">
    <source>
        <dbReference type="ARBA" id="ARBA00023242"/>
    </source>
</evidence>
<dbReference type="PANTHER" id="PTHR46481">
    <property type="entry name" value="ZINC FINGER BED DOMAIN-CONTAINING PROTEIN 4"/>
    <property type="match status" value="1"/>
</dbReference>
<evidence type="ECO:0000313" key="6">
    <source>
        <dbReference type="EMBL" id="CAG4959145.1"/>
    </source>
</evidence>
<dbReference type="GO" id="GO:0005634">
    <property type="term" value="C:nucleus"/>
    <property type="evidence" value="ECO:0007669"/>
    <property type="project" value="UniProtKB-SubCell"/>
</dbReference>
<proteinExistence type="predicted"/>